<feature type="coiled-coil region" evidence="4">
    <location>
        <begin position="171"/>
        <end position="198"/>
    </location>
</feature>
<dbReference type="EMBL" id="MH784602">
    <property type="protein sequence ID" value="QDL90001.1"/>
    <property type="molecule type" value="Genomic_DNA"/>
</dbReference>
<organism evidence="7">
    <name type="scientific">Enterococcus faecium</name>
    <name type="common">Streptococcus faecium</name>
    <dbReference type="NCBI Taxonomy" id="1352"/>
    <lineage>
        <taxon>Bacteria</taxon>
        <taxon>Bacillati</taxon>
        <taxon>Bacillota</taxon>
        <taxon>Bacilli</taxon>
        <taxon>Lactobacillales</taxon>
        <taxon>Enterococcaceae</taxon>
        <taxon>Enterococcus</taxon>
    </lineage>
</organism>
<dbReference type="PANTHER" id="PTHR30408">
    <property type="entry name" value="TYPE-1 RESTRICTION ENZYME ECOKI SPECIFICITY PROTEIN"/>
    <property type="match status" value="1"/>
</dbReference>
<keyword evidence="3" id="KW-0238">DNA-binding</keyword>
<geneLocation type="plasmid" evidence="6">
    <name>pC25-1</name>
</geneLocation>
<comment type="similarity">
    <text evidence="1">Belongs to the type-I restriction system S methylase family.</text>
</comment>
<dbReference type="Gene3D" id="3.90.220.20">
    <property type="entry name" value="DNA methylase specificity domains"/>
    <property type="match status" value="2"/>
</dbReference>
<keyword evidence="7" id="KW-0614">Plasmid</keyword>
<evidence type="ECO:0000313" key="6">
    <source>
        <dbReference type="EMBL" id="QDL89931.1"/>
    </source>
</evidence>
<dbReference type="InterPro" id="IPR052021">
    <property type="entry name" value="Type-I_RS_S_subunit"/>
</dbReference>
<reference evidence="7" key="1">
    <citation type="journal article" date="2019" name="J. Antimicrob. Chemother.">
        <title>Emergence of plasmid-mediated oxazolidinone resistance gene poxtA from CC17 Enterococcus faecium of pig origin.</title>
        <authorList>
            <person name="Huang J."/>
            <person name="Wang M."/>
            <person name="Gao Y."/>
            <person name="Chen L."/>
            <person name="Wang L."/>
        </authorList>
    </citation>
    <scope>NUCLEOTIDE SEQUENCE</scope>
    <source>
        <strain evidence="6">25</strain>
        <strain evidence="7">27</strain>
        <plasmid evidence="6">pC25-1</plasmid>
        <plasmid evidence="7">pC27-2</plasmid>
    </source>
</reference>
<feature type="coiled-coil region" evidence="4">
    <location>
        <begin position="369"/>
        <end position="396"/>
    </location>
</feature>
<sequence length="399" mass="45844">MSINKDSQRVPNLRFKGFTDDWEQRKLENVVEINPSSNLPNSFHYVDLESVKGTELIYSRIEYRDTAPSRAKRLARNGDVFFQLVRPYQKNNYLFNLEGKNYVFSTGYAQMRPSISSEYLINYLTTDKFIFQVLNRSTGSSYPAINSTDLIKIKIAIPQNELESFKIGRILDLINQTITLHQRKLDQLNQLKEALLQQMFPGKGETVPKLRFAGFEGEWEERKLGDYLKIPNKTKVNVQSKDELMTLKLNLGGLEAGSNRDTLALGSTVYYRRKAGQFIYGKQNFFNGSMAIIPLELDGKATSGDVPSLDIVGISTEYLFTYVSRDIYWKTKEAKASGTGSKRIHEKNLQGFEILVPREKEQQKIGSFFKHLDNTISGHQRKLDQLKNMKQVLLENMFI</sequence>
<keyword evidence="4" id="KW-0175">Coiled coil</keyword>
<keyword evidence="2" id="KW-0680">Restriction system</keyword>
<protein>
    <submittedName>
        <fullName evidence="7">HsdS</fullName>
    </submittedName>
</protein>
<evidence type="ECO:0000313" key="7">
    <source>
        <dbReference type="EMBL" id="QDL90001.1"/>
    </source>
</evidence>
<accession>A0A5B8FW49</accession>
<dbReference type="InterPro" id="IPR044946">
    <property type="entry name" value="Restrct_endonuc_typeI_TRD_sf"/>
</dbReference>
<feature type="domain" description="Type I restriction modification DNA specificity" evidence="5">
    <location>
        <begin position="218"/>
        <end position="387"/>
    </location>
</feature>
<evidence type="ECO:0000259" key="5">
    <source>
        <dbReference type="Pfam" id="PF01420"/>
    </source>
</evidence>
<dbReference type="EMBL" id="MH784601">
    <property type="protein sequence ID" value="QDL89931.1"/>
    <property type="molecule type" value="Genomic_DNA"/>
</dbReference>
<evidence type="ECO:0000256" key="2">
    <source>
        <dbReference type="ARBA" id="ARBA00022747"/>
    </source>
</evidence>
<name>A0A5B8FW49_ENTFC</name>
<evidence type="ECO:0000256" key="3">
    <source>
        <dbReference type="ARBA" id="ARBA00023125"/>
    </source>
</evidence>
<dbReference type="AlphaFoldDB" id="A0A5B8FW49"/>
<evidence type="ECO:0000256" key="1">
    <source>
        <dbReference type="ARBA" id="ARBA00010923"/>
    </source>
</evidence>
<evidence type="ECO:0000256" key="4">
    <source>
        <dbReference type="SAM" id="Coils"/>
    </source>
</evidence>
<dbReference type="SUPFAM" id="SSF116734">
    <property type="entry name" value="DNA methylase specificity domain"/>
    <property type="match status" value="2"/>
</dbReference>
<dbReference type="GO" id="GO:0003677">
    <property type="term" value="F:DNA binding"/>
    <property type="evidence" value="ECO:0007669"/>
    <property type="project" value="UniProtKB-KW"/>
</dbReference>
<feature type="domain" description="Type I restriction modification DNA specificity" evidence="5">
    <location>
        <begin position="20"/>
        <end position="190"/>
    </location>
</feature>
<dbReference type="Pfam" id="PF01420">
    <property type="entry name" value="Methylase_S"/>
    <property type="match status" value="2"/>
</dbReference>
<proteinExistence type="inferred from homology"/>
<dbReference type="REBASE" id="358368">
    <property type="entry name" value="S.EfaHN11ORF135P"/>
</dbReference>
<dbReference type="GO" id="GO:0009307">
    <property type="term" value="P:DNA restriction-modification system"/>
    <property type="evidence" value="ECO:0007669"/>
    <property type="project" value="UniProtKB-KW"/>
</dbReference>
<dbReference type="InterPro" id="IPR000055">
    <property type="entry name" value="Restrct_endonuc_typeI_TRD"/>
</dbReference>
<dbReference type="REBASE" id="358365">
    <property type="entry name" value="S.EfaJP3ORF13055P"/>
</dbReference>
<dbReference type="PANTHER" id="PTHR30408:SF12">
    <property type="entry name" value="TYPE I RESTRICTION ENZYME MJAVIII SPECIFICITY SUBUNIT"/>
    <property type="match status" value="1"/>
</dbReference>
<geneLocation type="plasmid" evidence="7">
    <name>pC27-2</name>
</geneLocation>
<dbReference type="RefSeq" id="WP_159373662.1">
    <property type="nucleotide sequence ID" value="NZ_CP038171.1"/>
</dbReference>